<dbReference type="Proteomes" id="UP001295423">
    <property type="component" value="Unassembled WGS sequence"/>
</dbReference>
<accession>A0AAD2JNM7</accession>
<evidence type="ECO:0000313" key="2">
    <source>
        <dbReference type="Proteomes" id="UP001295423"/>
    </source>
</evidence>
<name>A0AAD2JNM7_9STRA</name>
<evidence type="ECO:0000313" key="1">
    <source>
        <dbReference type="EMBL" id="CAJ1966221.1"/>
    </source>
</evidence>
<dbReference type="EMBL" id="CAKOGP040002269">
    <property type="protein sequence ID" value="CAJ1966221.1"/>
    <property type="molecule type" value="Genomic_DNA"/>
</dbReference>
<gene>
    <name evidence="1" type="ORF">CYCCA115_LOCUS21804</name>
</gene>
<keyword evidence="2" id="KW-1185">Reference proteome</keyword>
<organism evidence="1 2">
    <name type="scientific">Cylindrotheca closterium</name>
    <dbReference type="NCBI Taxonomy" id="2856"/>
    <lineage>
        <taxon>Eukaryota</taxon>
        <taxon>Sar</taxon>
        <taxon>Stramenopiles</taxon>
        <taxon>Ochrophyta</taxon>
        <taxon>Bacillariophyta</taxon>
        <taxon>Bacillariophyceae</taxon>
        <taxon>Bacillariophycidae</taxon>
        <taxon>Bacillariales</taxon>
        <taxon>Bacillariaceae</taxon>
        <taxon>Cylindrotheca</taxon>
    </lineage>
</organism>
<dbReference type="AlphaFoldDB" id="A0AAD2JNM7"/>
<proteinExistence type="predicted"/>
<sequence length="293" mass="34092">MFTETFLQVKNQDCLEQVLSFLTCKELANVGRTTKTLQYAIFEANDKEGNINLVWTGAEQALTNNPSCDEQVKKTRRMGANAREHSRMFSAAPQKVKAWFCKIETPIEIRFVAGKYACKTGWINDAEPAYDDDKTPVIVDLKQKGLRATVVHTTSFKKKSDQKVPTRYAEEVMQQRPDIEKNLVAVTRQMAMFRIESHFDRFHEVMTNCLLLKKKKVSDQEAPITYVEAFMQQCPEIRKKLVAVTRQMRKCDIERDLDGFIEVLSHYLREAVEWHDTQKYFRRIKFGDNTMVE</sequence>
<comment type="caution">
    <text evidence="1">The sequence shown here is derived from an EMBL/GenBank/DDBJ whole genome shotgun (WGS) entry which is preliminary data.</text>
</comment>
<reference evidence="1" key="1">
    <citation type="submission" date="2023-08" db="EMBL/GenBank/DDBJ databases">
        <authorList>
            <person name="Audoor S."/>
            <person name="Bilcke G."/>
        </authorList>
    </citation>
    <scope>NUCLEOTIDE SEQUENCE</scope>
</reference>
<protein>
    <submittedName>
        <fullName evidence="1">Uncharacterized protein</fullName>
    </submittedName>
</protein>